<dbReference type="InterPro" id="IPR050766">
    <property type="entry name" value="Bact_Lucif_Oxidored"/>
</dbReference>
<dbReference type="GO" id="GO:0004497">
    <property type="term" value="F:monooxygenase activity"/>
    <property type="evidence" value="ECO:0007669"/>
    <property type="project" value="UniProtKB-KW"/>
</dbReference>
<name>A0A7W9PI24_9NOCA</name>
<dbReference type="SUPFAM" id="SSF51679">
    <property type="entry name" value="Bacterial luciferase-like"/>
    <property type="match status" value="1"/>
</dbReference>
<reference evidence="5 6" key="1">
    <citation type="submission" date="2020-08" db="EMBL/GenBank/DDBJ databases">
        <title>Sequencing the genomes of 1000 actinobacteria strains.</title>
        <authorList>
            <person name="Klenk H.-P."/>
        </authorList>
    </citation>
    <scope>NUCLEOTIDE SEQUENCE [LARGE SCALE GENOMIC DNA]</scope>
    <source>
        <strain evidence="5 6">DSM 43582</strain>
    </source>
</reference>
<dbReference type="PANTHER" id="PTHR30137">
    <property type="entry name" value="LUCIFERASE-LIKE MONOOXYGENASE"/>
    <property type="match status" value="1"/>
</dbReference>
<comment type="caution">
    <text evidence="5">The sequence shown here is derived from an EMBL/GenBank/DDBJ whole genome shotgun (WGS) entry which is preliminary data.</text>
</comment>
<evidence type="ECO:0000256" key="1">
    <source>
        <dbReference type="ARBA" id="ARBA00023002"/>
    </source>
</evidence>
<accession>A0A7W9PI24</accession>
<evidence type="ECO:0000256" key="3">
    <source>
        <dbReference type="SAM" id="MobiDB-lite"/>
    </source>
</evidence>
<dbReference type="Gene3D" id="3.20.20.30">
    <property type="entry name" value="Luciferase-like domain"/>
    <property type="match status" value="1"/>
</dbReference>
<dbReference type="AlphaFoldDB" id="A0A7W9PI24"/>
<sequence length="363" mass="40324">MKFLASTLVPKHSTGLAREALSRRERFRELVDLALWAEGVGYDAFGVGERHNPALLSSSPAVILAHIAARTRRIRLVTTVAVLSLTDPVRAAEDYATLDNLSDGRLDLIIGKGGDRVAPTVFQVPESELWDRLEESYELVRRLWREDGVSWQGRFRPPLSGATIEPRPLQQPAPRVWHGSATSRRSTELAARWGDPLYSANGLDRTDAYVDLVRHYRERLAHHGHDADAALVAVGVHSPIITDRSQDALAVARPLFEASVREHFPDRSRFPFDSLEDFVENGSALVGTADQIIEKLLRTQARFGNQVFGIGVEGFFSTYTTDLATTKGYLERFFGEVAPVLRAEVPTTLWDPRPGDRGLPITA</sequence>
<gene>
    <name evidence="5" type="ORF">BJY24_005479</name>
</gene>
<organism evidence="5 6">
    <name type="scientific">Nocardia transvalensis</name>
    <dbReference type="NCBI Taxonomy" id="37333"/>
    <lineage>
        <taxon>Bacteria</taxon>
        <taxon>Bacillati</taxon>
        <taxon>Actinomycetota</taxon>
        <taxon>Actinomycetes</taxon>
        <taxon>Mycobacteriales</taxon>
        <taxon>Nocardiaceae</taxon>
        <taxon>Nocardia</taxon>
    </lineage>
</organism>
<evidence type="ECO:0000313" key="6">
    <source>
        <dbReference type="Proteomes" id="UP000540412"/>
    </source>
</evidence>
<keyword evidence="1" id="KW-0560">Oxidoreductase</keyword>
<proteinExistence type="predicted"/>
<dbReference type="GO" id="GO:0016705">
    <property type="term" value="F:oxidoreductase activity, acting on paired donors, with incorporation or reduction of molecular oxygen"/>
    <property type="evidence" value="ECO:0007669"/>
    <property type="project" value="InterPro"/>
</dbReference>
<dbReference type="Pfam" id="PF00296">
    <property type="entry name" value="Bac_luciferase"/>
    <property type="match status" value="1"/>
</dbReference>
<dbReference type="GO" id="GO:0005829">
    <property type="term" value="C:cytosol"/>
    <property type="evidence" value="ECO:0007669"/>
    <property type="project" value="TreeGrafter"/>
</dbReference>
<dbReference type="Proteomes" id="UP000540412">
    <property type="component" value="Unassembled WGS sequence"/>
</dbReference>
<feature type="region of interest" description="Disordered" evidence="3">
    <location>
        <begin position="162"/>
        <end position="182"/>
    </location>
</feature>
<keyword evidence="2 5" id="KW-0503">Monooxygenase</keyword>
<dbReference type="InterPro" id="IPR011251">
    <property type="entry name" value="Luciferase-like_dom"/>
</dbReference>
<evidence type="ECO:0000256" key="2">
    <source>
        <dbReference type="ARBA" id="ARBA00023033"/>
    </source>
</evidence>
<dbReference type="RefSeq" id="WP_040754269.1">
    <property type="nucleotide sequence ID" value="NZ_JACHIT010000002.1"/>
</dbReference>
<dbReference type="InterPro" id="IPR036661">
    <property type="entry name" value="Luciferase-like_sf"/>
</dbReference>
<keyword evidence="6" id="KW-1185">Reference proteome</keyword>
<feature type="domain" description="Luciferase-like" evidence="4">
    <location>
        <begin position="16"/>
        <end position="301"/>
    </location>
</feature>
<evidence type="ECO:0000259" key="4">
    <source>
        <dbReference type="Pfam" id="PF00296"/>
    </source>
</evidence>
<evidence type="ECO:0000313" key="5">
    <source>
        <dbReference type="EMBL" id="MBB5916567.1"/>
    </source>
</evidence>
<dbReference type="EMBL" id="JACHIT010000002">
    <property type="protein sequence ID" value="MBB5916567.1"/>
    <property type="molecule type" value="Genomic_DNA"/>
</dbReference>
<dbReference type="PANTHER" id="PTHR30137:SF8">
    <property type="entry name" value="BLR5498 PROTEIN"/>
    <property type="match status" value="1"/>
</dbReference>
<protein>
    <submittedName>
        <fullName evidence="5">Alkanesulfonate monooxygenase SsuD/methylene tetrahydromethanopterin reductase-like flavin-dependent oxidoreductase (Luciferase family)</fullName>
    </submittedName>
</protein>